<dbReference type="Pfam" id="PF03370">
    <property type="entry name" value="CBM_21"/>
    <property type="match status" value="1"/>
</dbReference>
<protein>
    <recommendedName>
        <fullName evidence="2">CBM21 domain-containing protein</fullName>
    </recommendedName>
</protein>
<feature type="domain" description="CBM21" evidence="2">
    <location>
        <begin position="131"/>
        <end position="256"/>
    </location>
</feature>
<comment type="caution">
    <text evidence="3">The sequence shown here is derived from an EMBL/GenBank/DDBJ whole genome shotgun (WGS) entry which is preliminary data.</text>
</comment>
<keyword evidence="4" id="KW-1185">Reference proteome</keyword>
<dbReference type="PANTHER" id="PTHR12307:SF36">
    <property type="entry name" value="GLYCOGEN-BINDING SUBUNIT 76A"/>
    <property type="match status" value="1"/>
</dbReference>
<evidence type="ECO:0000259" key="2">
    <source>
        <dbReference type="PROSITE" id="PS51159"/>
    </source>
</evidence>
<name>A0A840MHG6_9PROT</name>
<accession>A0A840MHG6</accession>
<proteinExistence type="predicted"/>
<feature type="signal peptide" evidence="1">
    <location>
        <begin position="1"/>
        <end position="21"/>
    </location>
</feature>
<reference evidence="3 4" key="1">
    <citation type="submission" date="2020-08" db="EMBL/GenBank/DDBJ databases">
        <title>Genomic Encyclopedia of Type Strains, Phase IV (KMG-IV): sequencing the most valuable type-strain genomes for metagenomic binning, comparative biology and taxonomic classification.</title>
        <authorList>
            <person name="Goeker M."/>
        </authorList>
    </citation>
    <scope>NUCLEOTIDE SEQUENCE [LARGE SCALE GENOMIC DNA]</scope>
    <source>
        <strain evidence="3 4">DSM 27165</strain>
    </source>
</reference>
<dbReference type="EMBL" id="JACHHY010000001">
    <property type="protein sequence ID" value="MBB5016965.1"/>
    <property type="molecule type" value="Genomic_DNA"/>
</dbReference>
<dbReference type="Proteomes" id="UP000575898">
    <property type="component" value="Unassembled WGS sequence"/>
</dbReference>
<dbReference type="PROSITE" id="PS51159">
    <property type="entry name" value="CBM21"/>
    <property type="match status" value="1"/>
</dbReference>
<organism evidence="3 4">
    <name type="scientific">Chitinivorax tropicus</name>
    <dbReference type="NCBI Taxonomy" id="714531"/>
    <lineage>
        <taxon>Bacteria</taxon>
        <taxon>Pseudomonadati</taxon>
        <taxon>Pseudomonadota</taxon>
        <taxon>Betaproteobacteria</taxon>
        <taxon>Chitinivorax</taxon>
    </lineage>
</organism>
<dbReference type="GO" id="GO:0000164">
    <property type="term" value="C:protein phosphatase type 1 complex"/>
    <property type="evidence" value="ECO:0007669"/>
    <property type="project" value="TreeGrafter"/>
</dbReference>
<evidence type="ECO:0000313" key="4">
    <source>
        <dbReference type="Proteomes" id="UP000575898"/>
    </source>
</evidence>
<dbReference type="RefSeq" id="WP_184033988.1">
    <property type="nucleotide sequence ID" value="NZ_JACHHY010000001.1"/>
</dbReference>
<dbReference type="InterPro" id="IPR005036">
    <property type="entry name" value="CBM21_dom"/>
</dbReference>
<dbReference type="AlphaFoldDB" id="A0A840MHG6"/>
<dbReference type="InterPro" id="IPR038175">
    <property type="entry name" value="CBM21_dom_sf"/>
</dbReference>
<evidence type="ECO:0000256" key="1">
    <source>
        <dbReference type="SAM" id="SignalP"/>
    </source>
</evidence>
<feature type="chain" id="PRO_5032390611" description="CBM21 domain-containing protein" evidence="1">
    <location>
        <begin position="22"/>
        <end position="262"/>
    </location>
</feature>
<dbReference type="Gene3D" id="2.60.40.2440">
    <property type="entry name" value="Carbohydrate binding type-21 domain"/>
    <property type="match status" value="2"/>
</dbReference>
<dbReference type="GO" id="GO:0008157">
    <property type="term" value="F:protein phosphatase 1 binding"/>
    <property type="evidence" value="ECO:0007669"/>
    <property type="project" value="TreeGrafter"/>
</dbReference>
<gene>
    <name evidence="3" type="ORF">HNQ59_000227</name>
</gene>
<keyword evidence="1" id="KW-0732">Signal</keyword>
<evidence type="ECO:0000313" key="3">
    <source>
        <dbReference type="EMBL" id="MBB5016965.1"/>
    </source>
</evidence>
<sequence>MRPLSLVWGTTMLLGAVPALAANEVSLVHARSIVSNKYGITVQSAQFDVQVAQLGRQQSVSIRHRAADGQWQTTPLTFSRMLGNGQALWSGSLPNYSTNGVPGQPMTLDFVVSYQADGRQYWDDNQRQGYQLAPTAGDVLYGPVVWVTNHTGSLDQFWGGQYHGSVVLKNLGYHKDVQVVYSTDHWQSQRVAYASYSPSYWASAYAHTTNPNPAGFEVWSYVLDVGAATAVEYAVRYQVNGQIYWDDNGGQNHQARLTNRQM</sequence>
<dbReference type="InterPro" id="IPR050782">
    <property type="entry name" value="PP1_regulatory_subunit_3"/>
</dbReference>
<dbReference type="PANTHER" id="PTHR12307">
    <property type="entry name" value="PROTEIN PHOSPHATASE 1 REGULATORY SUBUNIT"/>
    <property type="match status" value="1"/>
</dbReference>